<evidence type="ECO:0000256" key="4">
    <source>
        <dbReference type="ARBA" id="ARBA00022806"/>
    </source>
</evidence>
<evidence type="ECO:0000256" key="14">
    <source>
        <dbReference type="SAM" id="MobiDB-lite"/>
    </source>
</evidence>
<dbReference type="InterPro" id="IPR000212">
    <property type="entry name" value="DNA_helicase_UvrD/REP"/>
</dbReference>
<dbReference type="PROSITE" id="PS51217">
    <property type="entry name" value="UVRD_HELICASE_CTER"/>
    <property type="match status" value="1"/>
</dbReference>
<comment type="caution">
    <text evidence="17">The sequence shown here is derived from an EMBL/GenBank/DDBJ whole genome shotgun (WGS) entry which is preliminary data.</text>
</comment>
<dbReference type="Gene3D" id="3.40.50.300">
    <property type="entry name" value="P-loop containing nucleotide triphosphate hydrolases"/>
    <property type="match status" value="2"/>
</dbReference>
<evidence type="ECO:0000256" key="3">
    <source>
        <dbReference type="ARBA" id="ARBA00022801"/>
    </source>
</evidence>
<dbReference type="GO" id="GO:0005829">
    <property type="term" value="C:cytosol"/>
    <property type="evidence" value="ECO:0007669"/>
    <property type="project" value="TreeGrafter"/>
</dbReference>
<dbReference type="GO" id="GO:0000725">
    <property type="term" value="P:recombinational repair"/>
    <property type="evidence" value="ECO:0007669"/>
    <property type="project" value="TreeGrafter"/>
</dbReference>
<keyword evidence="4 12" id="KW-0347">Helicase</keyword>
<gene>
    <name evidence="17" type="ORF">B5F75_06645</name>
</gene>
<dbReference type="Pfam" id="PF13361">
    <property type="entry name" value="UvrD_C"/>
    <property type="match status" value="1"/>
</dbReference>
<dbReference type="CDD" id="cd18807">
    <property type="entry name" value="SF1_C_UvrD"/>
    <property type="match status" value="1"/>
</dbReference>
<feature type="compositionally biased region" description="Low complexity" evidence="14">
    <location>
        <begin position="761"/>
        <end position="775"/>
    </location>
</feature>
<dbReference type="PANTHER" id="PTHR11070">
    <property type="entry name" value="UVRD / RECB / PCRA DNA HELICASE FAMILY MEMBER"/>
    <property type="match status" value="1"/>
</dbReference>
<dbReference type="GO" id="GO:0003677">
    <property type="term" value="F:DNA binding"/>
    <property type="evidence" value="ECO:0007669"/>
    <property type="project" value="UniProtKB-KW"/>
</dbReference>
<evidence type="ECO:0000256" key="13">
    <source>
        <dbReference type="SAM" id="Coils"/>
    </source>
</evidence>
<feature type="domain" description="UvrD-like helicase ATP-binding" evidence="15">
    <location>
        <begin position="20"/>
        <end position="301"/>
    </location>
</feature>
<evidence type="ECO:0000256" key="6">
    <source>
        <dbReference type="ARBA" id="ARBA00023125"/>
    </source>
</evidence>
<evidence type="ECO:0000256" key="5">
    <source>
        <dbReference type="ARBA" id="ARBA00022840"/>
    </source>
</evidence>
<dbReference type="InterPro" id="IPR027417">
    <property type="entry name" value="P-loop_NTPase"/>
</dbReference>
<name>A0A1Y4DEZ4_9BACT</name>
<dbReference type="EC" id="5.6.2.4" evidence="9"/>
<proteinExistence type="inferred from homology"/>
<dbReference type="EMBL" id="NFJD01000004">
    <property type="protein sequence ID" value="OUO56289.1"/>
    <property type="molecule type" value="Genomic_DNA"/>
</dbReference>
<accession>A0A1Y4DEZ4</accession>
<comment type="similarity">
    <text evidence="1">Belongs to the helicase family. UvrD subfamily.</text>
</comment>
<evidence type="ECO:0000256" key="11">
    <source>
        <dbReference type="ARBA" id="ARBA00048988"/>
    </source>
</evidence>
<dbReference type="PANTHER" id="PTHR11070:SF2">
    <property type="entry name" value="ATP-DEPENDENT DNA HELICASE SRS2"/>
    <property type="match status" value="1"/>
</dbReference>
<dbReference type="InterPro" id="IPR014016">
    <property type="entry name" value="UvrD-like_ATP-bd"/>
</dbReference>
<dbReference type="GO" id="GO:0016887">
    <property type="term" value="F:ATP hydrolysis activity"/>
    <property type="evidence" value="ECO:0007669"/>
    <property type="project" value="RHEA"/>
</dbReference>
<dbReference type="Gene3D" id="1.10.10.160">
    <property type="match status" value="1"/>
</dbReference>
<dbReference type="Proteomes" id="UP000196368">
    <property type="component" value="Unassembled WGS sequence"/>
</dbReference>
<evidence type="ECO:0000256" key="10">
    <source>
        <dbReference type="ARBA" id="ARBA00034923"/>
    </source>
</evidence>
<evidence type="ECO:0000256" key="9">
    <source>
        <dbReference type="ARBA" id="ARBA00034808"/>
    </source>
</evidence>
<evidence type="ECO:0000259" key="16">
    <source>
        <dbReference type="PROSITE" id="PS51217"/>
    </source>
</evidence>
<dbReference type="CDD" id="cd17932">
    <property type="entry name" value="DEXQc_UvrD"/>
    <property type="match status" value="1"/>
</dbReference>
<dbReference type="InterPro" id="IPR014017">
    <property type="entry name" value="DNA_helicase_UvrD-like_C"/>
</dbReference>
<feature type="coiled-coil region" evidence="13">
    <location>
        <begin position="519"/>
        <end position="546"/>
    </location>
</feature>
<keyword evidence="5 12" id="KW-0067">ATP-binding</keyword>
<dbReference type="InterPro" id="IPR013986">
    <property type="entry name" value="DExx_box_DNA_helicase_dom_sf"/>
</dbReference>
<feature type="region of interest" description="Disordered" evidence="14">
    <location>
        <begin position="761"/>
        <end position="789"/>
    </location>
</feature>
<reference evidence="18" key="1">
    <citation type="submission" date="2017-04" db="EMBL/GenBank/DDBJ databases">
        <title>Function of individual gut microbiota members based on whole genome sequencing of pure cultures obtained from chicken caecum.</title>
        <authorList>
            <person name="Medvecky M."/>
            <person name="Cejkova D."/>
            <person name="Polansky O."/>
            <person name="Karasova D."/>
            <person name="Kubasova T."/>
            <person name="Cizek A."/>
            <person name="Rychlik I."/>
        </authorList>
    </citation>
    <scope>NUCLEOTIDE SEQUENCE [LARGE SCALE GENOMIC DNA]</scope>
    <source>
        <strain evidence="18">An273</strain>
    </source>
</reference>
<keyword evidence="3 12" id="KW-0378">Hydrolase</keyword>
<evidence type="ECO:0000313" key="17">
    <source>
        <dbReference type="EMBL" id="OUO56289.1"/>
    </source>
</evidence>
<keyword evidence="18" id="KW-1185">Reference proteome</keyword>
<dbReference type="GO" id="GO:0005524">
    <property type="term" value="F:ATP binding"/>
    <property type="evidence" value="ECO:0007669"/>
    <property type="project" value="UniProtKB-UniRule"/>
</dbReference>
<keyword evidence="6" id="KW-0238">DNA-binding</keyword>
<dbReference type="Pfam" id="PF21196">
    <property type="entry name" value="PcrA_UvrD_tudor"/>
    <property type="match status" value="1"/>
</dbReference>
<dbReference type="SUPFAM" id="SSF52540">
    <property type="entry name" value="P-loop containing nucleoside triphosphate hydrolases"/>
    <property type="match status" value="1"/>
</dbReference>
<dbReference type="Pfam" id="PF00580">
    <property type="entry name" value="UvrD-helicase"/>
    <property type="match status" value="1"/>
</dbReference>
<organism evidence="17 18">
    <name type="scientific">Candidatus Avelusimicrobium gallicola</name>
    <dbReference type="NCBI Taxonomy" id="2562704"/>
    <lineage>
        <taxon>Bacteria</taxon>
        <taxon>Pseudomonadati</taxon>
        <taxon>Elusimicrobiota</taxon>
        <taxon>Elusimicrobia</taxon>
        <taxon>Elusimicrobiales</taxon>
        <taxon>Elusimicrobiaceae</taxon>
        <taxon>Candidatus Avelusimicrobium</taxon>
    </lineage>
</organism>
<evidence type="ECO:0000313" key="18">
    <source>
        <dbReference type="Proteomes" id="UP000196368"/>
    </source>
</evidence>
<keyword evidence="2 12" id="KW-0547">Nucleotide-binding</keyword>
<dbReference type="AlphaFoldDB" id="A0A1Y4DEZ4"/>
<evidence type="ECO:0000259" key="15">
    <source>
        <dbReference type="PROSITE" id="PS51198"/>
    </source>
</evidence>
<dbReference type="Gene3D" id="1.10.486.10">
    <property type="entry name" value="PCRA, domain 4"/>
    <property type="match status" value="1"/>
</dbReference>
<dbReference type="GO" id="GO:0043138">
    <property type="term" value="F:3'-5' DNA helicase activity"/>
    <property type="evidence" value="ECO:0007669"/>
    <property type="project" value="UniProtKB-EC"/>
</dbReference>
<protein>
    <recommendedName>
        <fullName evidence="9">DNA 3'-5' helicase</fullName>
        <ecNumber evidence="9">5.6.2.4</ecNumber>
    </recommendedName>
    <alternativeName>
        <fullName evidence="10">DNA 3'-5' helicase II</fullName>
    </alternativeName>
</protein>
<keyword evidence="13" id="KW-0175">Coiled coil</keyword>
<comment type="catalytic activity">
    <reaction evidence="8">
        <text>Couples ATP hydrolysis with the unwinding of duplex DNA by translocating in the 3'-5' direction.</text>
        <dbReference type="EC" id="5.6.2.4"/>
    </reaction>
</comment>
<dbReference type="GO" id="GO:0033202">
    <property type="term" value="C:DNA helicase complex"/>
    <property type="evidence" value="ECO:0007669"/>
    <property type="project" value="TreeGrafter"/>
</dbReference>
<evidence type="ECO:0000256" key="7">
    <source>
        <dbReference type="ARBA" id="ARBA00023235"/>
    </source>
</evidence>
<feature type="domain" description="UvrD-like helicase C-terminal" evidence="16">
    <location>
        <begin position="302"/>
        <end position="583"/>
    </location>
</feature>
<feature type="binding site" evidence="12">
    <location>
        <begin position="41"/>
        <end position="48"/>
    </location>
    <ligand>
        <name>ATP</name>
        <dbReference type="ChEBI" id="CHEBI:30616"/>
    </ligand>
</feature>
<keyword evidence="7" id="KW-0413">Isomerase</keyword>
<comment type="catalytic activity">
    <reaction evidence="11">
        <text>ATP + H2O = ADP + phosphate + H(+)</text>
        <dbReference type="Rhea" id="RHEA:13065"/>
        <dbReference type="ChEBI" id="CHEBI:15377"/>
        <dbReference type="ChEBI" id="CHEBI:15378"/>
        <dbReference type="ChEBI" id="CHEBI:30616"/>
        <dbReference type="ChEBI" id="CHEBI:43474"/>
        <dbReference type="ChEBI" id="CHEBI:456216"/>
        <dbReference type="EC" id="5.6.2.4"/>
    </reaction>
</comment>
<evidence type="ECO:0000256" key="2">
    <source>
        <dbReference type="ARBA" id="ARBA00022741"/>
    </source>
</evidence>
<sequence>MPCIPPARSRIVMDLQDALKSLNPQQLEAVNYDGGPCLIVAGAGTGKTKTLTTKIAKLIADGYHPARILAVTFTNKAAQEMRERVEALVPGTGNRVWIHTFHSFGVRLLRQNAQALGLSRDFAIYDDSDQKKVVSLILEQMGIKDPKKEINQIVSLISRAKDDMVSPETMMQSATASGLDFKIRAAEVYRRYEQKLKEAGALDFGDLLVKTVVLLRDHEDVRNYYQDFFQYILVDEYQDTNHTQYLITKMLAAKRRKLCVVGDPDQSIYSWRGANIRNILEFEKDFQDVKTITLEQNYRSTKAILDASNRLITKNKKRKEKNLFTDKSQGDPIEVRELMSEGDEARWVSQNIKALVNEGASLKEIAVFYRTNAQSRSFEDSFRRYQIPYRLVGTVRFYDRKEIKDIMCYARMLVNPADNVSLLRIINTPTRGLGKVAQERLLEYAENNHISLYEALKNAAYVPGLSSAACKAAVKLVQLFENWRGDMLLTDPADIFHKIMTESGYMDAVKAEMEKDPEAESRLQNLDALINAVKEYEERCQKGEKEPSVADFLQEISLLSGEDDSQADENGAVTLMTVHLAKGLEFNNVFVTGLEENLFPIGRDNEDDLEEERRLCYVAMTRARERLFLTYARTRRKFGQLQDNLPSRFLFESGLLDESEVQEARASQPRYTDYHSRYGLYGAGAGGSYSGGHYGGGYARGKNNFGANRYQTFEGYASKSRFQKRYDADGYEIQEDDDLDYTSSSYGGSSGLGSLYAKPAFSRPAPSPASASQEAPTPPAQKNGEPAVGGLVKHGVFGQGKIVSIAGSGDSAKITVLFGNGVRRTFMLKFAPLELL</sequence>
<evidence type="ECO:0000256" key="12">
    <source>
        <dbReference type="PROSITE-ProRule" id="PRU00560"/>
    </source>
</evidence>
<dbReference type="PROSITE" id="PS51198">
    <property type="entry name" value="UVRD_HELICASE_ATP_BIND"/>
    <property type="match status" value="1"/>
</dbReference>
<evidence type="ECO:0000256" key="8">
    <source>
        <dbReference type="ARBA" id="ARBA00034617"/>
    </source>
</evidence>
<dbReference type="FunFam" id="1.10.486.10:FF:000003">
    <property type="entry name" value="ATP-dependent DNA helicase"/>
    <property type="match status" value="1"/>
</dbReference>
<evidence type="ECO:0000256" key="1">
    <source>
        <dbReference type="ARBA" id="ARBA00009922"/>
    </source>
</evidence>